<dbReference type="GO" id="GO:0005634">
    <property type="term" value="C:nucleus"/>
    <property type="evidence" value="ECO:0007669"/>
    <property type="project" value="UniProtKB-SubCell"/>
</dbReference>
<dbReference type="AlphaFoldDB" id="A0A8H2XDQ5"/>
<evidence type="ECO:0000256" key="4">
    <source>
        <dbReference type="ARBA" id="ARBA00022833"/>
    </source>
</evidence>
<protein>
    <submittedName>
        <fullName evidence="6">Uncharacterized protein</fullName>
    </submittedName>
</protein>
<comment type="caution">
    <text evidence="6">The sequence shown here is derived from an EMBL/GenBank/DDBJ whole genome shotgun (WGS) entry which is preliminary data.</text>
</comment>
<keyword evidence="3" id="KW-0863">Zinc-finger</keyword>
<keyword evidence="5" id="KW-0539">Nucleus</keyword>
<dbReference type="PANTHER" id="PTHR46481:SF10">
    <property type="entry name" value="ZINC FINGER BED DOMAIN-CONTAINING PROTEIN 39"/>
    <property type="match status" value="1"/>
</dbReference>
<accession>A0A8H2XDQ5</accession>
<comment type="subcellular location">
    <subcellularLocation>
        <location evidence="1">Nucleus</location>
    </subcellularLocation>
</comment>
<reference evidence="6" key="1">
    <citation type="submission" date="2021-01" db="EMBL/GenBank/DDBJ databases">
        <authorList>
            <person name="Kaushik A."/>
        </authorList>
    </citation>
    <scope>NUCLEOTIDE SEQUENCE</scope>
    <source>
        <strain evidence="6">AG2-2IIIB</strain>
    </source>
</reference>
<evidence type="ECO:0000256" key="5">
    <source>
        <dbReference type="ARBA" id="ARBA00023242"/>
    </source>
</evidence>
<dbReference type="SUPFAM" id="SSF53098">
    <property type="entry name" value="Ribonuclease H-like"/>
    <property type="match status" value="1"/>
</dbReference>
<keyword evidence="2" id="KW-0479">Metal-binding</keyword>
<dbReference type="InterPro" id="IPR052035">
    <property type="entry name" value="ZnF_BED_domain_contain"/>
</dbReference>
<evidence type="ECO:0000313" key="7">
    <source>
        <dbReference type="Proteomes" id="UP000663843"/>
    </source>
</evidence>
<dbReference type="Proteomes" id="UP000663843">
    <property type="component" value="Unassembled WGS sequence"/>
</dbReference>
<sequence>TGIELEGVNSLRRILTYSLGALMPDPSLLEALQSLRNAVAALPDLTPVAHQSAIVYRMFRDLPSGTTKDVCQQTVNAYKHCFVNPPSKRSPVDNIMRGTYGLDCVLRYLEKFIRLPGLSASCCAQIRQEIEQLTVLVYTRIQSVSGLGTRATPILPYPAQPKRVQLQPEAADDPESEINDQTYVQKNQTREDNLEEIWQDTNDENDSDGSAGMDPPVEITLNKEPTSTRIGAAGRGPDDPKRRWALANYEAPVPGRFENGTAAWVFNCKYCGHARRVPWTEGCQFIQHERLPIPSPNLTSHLYKCRNIPTACNWEAWTARKQAGATGIPHPNQLATQSLGALFEAIVPIPPPSPGILPDTLFRSALVQGVVHDTLPLTFGEGEVMRYVFKLVNPLVDLPSHQTMRRDLSELFKILSGRVSHVIQNQRARLAVTSDAWSSKSSIYSIAGVFITFIDKFWNLQDLVVDVVHLAADHRGTAMGQKIFNALRQKNATNNLIASITDNASNNETMNQEIAWQTQLKSTYKLHSQNMSVTCICHAIHLISSAILHSLGAIDTAALEDGYDIAKSFDCSERVEESQAVREEDARIQSGNIWKGDSHVPGELEDDLNNVDPDELELTSNDIAVPESEKLHAQKSQQRSRSLSLVQKVHAIAVHSTASPLRYKQMGEYIRLYCPEKLAVITSMPVRWGTALAELRRALILRPAFDHWVNTVDIRKQGFGKEKRQIAQALKRKLLMADDEWAVVEDLTIILAPLEAATLSFSKRGKANLPDVLLTYAHLHNGLQKSQTHLQKYVWF</sequence>
<proteinExistence type="predicted"/>
<organism evidence="6 7">
    <name type="scientific">Rhizoctonia solani</name>
    <dbReference type="NCBI Taxonomy" id="456999"/>
    <lineage>
        <taxon>Eukaryota</taxon>
        <taxon>Fungi</taxon>
        <taxon>Dikarya</taxon>
        <taxon>Basidiomycota</taxon>
        <taxon>Agaricomycotina</taxon>
        <taxon>Agaricomycetes</taxon>
        <taxon>Cantharellales</taxon>
        <taxon>Ceratobasidiaceae</taxon>
        <taxon>Rhizoctonia</taxon>
    </lineage>
</organism>
<evidence type="ECO:0000256" key="2">
    <source>
        <dbReference type="ARBA" id="ARBA00022723"/>
    </source>
</evidence>
<dbReference type="InterPro" id="IPR012337">
    <property type="entry name" value="RNaseH-like_sf"/>
</dbReference>
<evidence type="ECO:0000256" key="3">
    <source>
        <dbReference type="ARBA" id="ARBA00022771"/>
    </source>
</evidence>
<name>A0A8H2XDQ5_9AGAM</name>
<gene>
    <name evidence="6" type="ORF">RDB_LOCUS56962</name>
</gene>
<feature type="non-terminal residue" evidence="6">
    <location>
        <position position="1"/>
    </location>
</feature>
<evidence type="ECO:0000313" key="6">
    <source>
        <dbReference type="EMBL" id="CAE6424538.1"/>
    </source>
</evidence>
<dbReference type="GO" id="GO:0008270">
    <property type="term" value="F:zinc ion binding"/>
    <property type="evidence" value="ECO:0007669"/>
    <property type="project" value="UniProtKB-KW"/>
</dbReference>
<dbReference type="EMBL" id="CAJMWT010001894">
    <property type="protein sequence ID" value="CAE6424538.1"/>
    <property type="molecule type" value="Genomic_DNA"/>
</dbReference>
<dbReference type="PANTHER" id="PTHR46481">
    <property type="entry name" value="ZINC FINGER BED DOMAIN-CONTAINING PROTEIN 4"/>
    <property type="match status" value="1"/>
</dbReference>
<evidence type="ECO:0000256" key="1">
    <source>
        <dbReference type="ARBA" id="ARBA00004123"/>
    </source>
</evidence>
<keyword evidence="4" id="KW-0862">Zinc</keyword>